<dbReference type="Gene3D" id="1.10.40.50">
    <property type="entry name" value="Probable gtpase engc, domain 3"/>
    <property type="match status" value="1"/>
</dbReference>
<dbReference type="GO" id="GO:0005525">
    <property type="term" value="F:GTP binding"/>
    <property type="evidence" value="ECO:0007669"/>
    <property type="project" value="UniProtKB-UniRule"/>
</dbReference>
<comment type="function">
    <text evidence="10">One of several proteins that assist in the late maturation steps of the functional core of the 30S ribosomal subunit. Helps release RbfA from mature subunits. May play a role in the assembly of ribosomal proteins into the subunit. Circularly permuted GTPase that catalyzes slow GTP hydrolysis, GTPase activity is stimulated by the 30S ribosomal subunit.</text>
</comment>
<organism evidence="13 14">
    <name type="scientific">Candidatus Limivivens merdigallinarum</name>
    <dbReference type="NCBI Taxonomy" id="2840859"/>
    <lineage>
        <taxon>Bacteria</taxon>
        <taxon>Bacillati</taxon>
        <taxon>Bacillota</taxon>
        <taxon>Clostridia</taxon>
        <taxon>Lachnospirales</taxon>
        <taxon>Lachnospiraceae</taxon>
        <taxon>Lachnospiraceae incertae sedis</taxon>
        <taxon>Candidatus Limivivens</taxon>
    </lineage>
</organism>
<dbReference type="InterPro" id="IPR010914">
    <property type="entry name" value="RsgA_GTPase_dom"/>
</dbReference>
<evidence type="ECO:0000259" key="11">
    <source>
        <dbReference type="PROSITE" id="PS50936"/>
    </source>
</evidence>
<comment type="similarity">
    <text evidence="10">Belongs to the TRAFAC class YlqF/YawG GTPase family. RsgA subfamily.</text>
</comment>
<keyword evidence="3 10" id="KW-0479">Metal-binding</keyword>
<comment type="caution">
    <text evidence="13">The sequence shown here is derived from an EMBL/GenBank/DDBJ whole genome shotgun (WGS) entry which is preliminary data.</text>
</comment>
<evidence type="ECO:0000256" key="10">
    <source>
        <dbReference type="HAMAP-Rule" id="MF_01820"/>
    </source>
</evidence>
<dbReference type="SUPFAM" id="SSF50249">
    <property type="entry name" value="Nucleic acid-binding proteins"/>
    <property type="match status" value="1"/>
</dbReference>
<protein>
    <recommendedName>
        <fullName evidence="10">Small ribosomal subunit biogenesis GTPase RsgA</fullName>
        <ecNumber evidence="10">3.6.1.-</ecNumber>
    </recommendedName>
</protein>
<accession>A0A9D0ZWZ5</accession>
<keyword evidence="9 10" id="KW-0342">GTP-binding</keyword>
<feature type="binding site" evidence="10">
    <location>
        <position position="254"/>
    </location>
    <ligand>
        <name>Zn(2+)</name>
        <dbReference type="ChEBI" id="CHEBI:29105"/>
    </ligand>
</feature>
<dbReference type="Pfam" id="PF16745">
    <property type="entry name" value="RsgA_N"/>
    <property type="match status" value="1"/>
</dbReference>
<dbReference type="PROSITE" id="PS51721">
    <property type="entry name" value="G_CP"/>
    <property type="match status" value="1"/>
</dbReference>
<feature type="domain" description="EngC GTPase" evidence="11">
    <location>
        <begin position="76"/>
        <end position="223"/>
    </location>
</feature>
<evidence type="ECO:0000259" key="12">
    <source>
        <dbReference type="PROSITE" id="PS51721"/>
    </source>
</evidence>
<keyword evidence="5 10" id="KW-0547">Nucleotide-binding</keyword>
<evidence type="ECO:0000256" key="4">
    <source>
        <dbReference type="ARBA" id="ARBA00022730"/>
    </source>
</evidence>
<feature type="binding site" evidence="10">
    <location>
        <position position="249"/>
    </location>
    <ligand>
        <name>Zn(2+)</name>
        <dbReference type="ChEBI" id="CHEBI:29105"/>
    </ligand>
</feature>
<dbReference type="GO" id="GO:0046872">
    <property type="term" value="F:metal ion binding"/>
    <property type="evidence" value="ECO:0007669"/>
    <property type="project" value="UniProtKB-KW"/>
</dbReference>
<dbReference type="CDD" id="cd04466">
    <property type="entry name" value="S1_YloQ_GTPase"/>
    <property type="match status" value="1"/>
</dbReference>
<dbReference type="InterPro" id="IPR030378">
    <property type="entry name" value="G_CP_dom"/>
</dbReference>
<dbReference type="Gene3D" id="3.40.50.300">
    <property type="entry name" value="P-loop containing nucleotide triphosphate hydrolases"/>
    <property type="match status" value="1"/>
</dbReference>
<dbReference type="Proteomes" id="UP000886886">
    <property type="component" value="Unassembled WGS sequence"/>
</dbReference>
<evidence type="ECO:0000256" key="2">
    <source>
        <dbReference type="ARBA" id="ARBA00022517"/>
    </source>
</evidence>
<keyword evidence="1 10" id="KW-0963">Cytoplasm</keyword>
<dbReference type="GO" id="GO:0019843">
    <property type="term" value="F:rRNA binding"/>
    <property type="evidence" value="ECO:0007669"/>
    <property type="project" value="UniProtKB-KW"/>
</dbReference>
<evidence type="ECO:0000313" key="13">
    <source>
        <dbReference type="EMBL" id="HIQ97547.1"/>
    </source>
</evidence>
<evidence type="ECO:0000256" key="8">
    <source>
        <dbReference type="ARBA" id="ARBA00022884"/>
    </source>
</evidence>
<feature type="binding site" evidence="10">
    <location>
        <position position="262"/>
    </location>
    <ligand>
        <name>Zn(2+)</name>
        <dbReference type="ChEBI" id="CHEBI:29105"/>
    </ligand>
</feature>
<feature type="binding site" evidence="10">
    <location>
        <position position="256"/>
    </location>
    <ligand>
        <name>Zn(2+)</name>
        <dbReference type="ChEBI" id="CHEBI:29105"/>
    </ligand>
</feature>
<dbReference type="GO" id="GO:0003924">
    <property type="term" value="F:GTPase activity"/>
    <property type="evidence" value="ECO:0007669"/>
    <property type="project" value="UniProtKB-UniRule"/>
</dbReference>
<evidence type="ECO:0000313" key="14">
    <source>
        <dbReference type="Proteomes" id="UP000886886"/>
    </source>
</evidence>
<keyword evidence="6 10" id="KW-0378">Hydrolase</keyword>
<dbReference type="InterPro" id="IPR004881">
    <property type="entry name" value="Ribosome_biogen_GTPase_RsgA"/>
</dbReference>
<keyword evidence="7 10" id="KW-0862">Zinc</keyword>
<keyword evidence="4 10" id="KW-0699">rRNA-binding</keyword>
<feature type="binding site" evidence="10">
    <location>
        <begin position="167"/>
        <end position="175"/>
    </location>
    <ligand>
        <name>GTP</name>
        <dbReference type="ChEBI" id="CHEBI:37565"/>
    </ligand>
</feature>
<evidence type="ECO:0000256" key="9">
    <source>
        <dbReference type="ARBA" id="ARBA00023134"/>
    </source>
</evidence>
<comment type="subcellular location">
    <subcellularLocation>
        <location evidence="10">Cytoplasm</location>
    </subcellularLocation>
</comment>
<comment type="cofactor">
    <cofactor evidence="10">
        <name>Zn(2+)</name>
        <dbReference type="ChEBI" id="CHEBI:29105"/>
    </cofactor>
    <text evidence="10">Binds 1 zinc ion per subunit.</text>
</comment>
<reference evidence="13" key="1">
    <citation type="submission" date="2020-10" db="EMBL/GenBank/DDBJ databases">
        <authorList>
            <person name="Gilroy R."/>
        </authorList>
    </citation>
    <scope>NUCLEOTIDE SEQUENCE</scope>
    <source>
        <strain evidence="13">ChiSjej3B21-11622</strain>
    </source>
</reference>
<dbReference type="CDD" id="cd01854">
    <property type="entry name" value="YjeQ_EngC"/>
    <property type="match status" value="1"/>
</dbReference>
<evidence type="ECO:0000256" key="5">
    <source>
        <dbReference type="ARBA" id="ARBA00022741"/>
    </source>
</evidence>
<dbReference type="PROSITE" id="PS50936">
    <property type="entry name" value="ENGC_GTPASE"/>
    <property type="match status" value="1"/>
</dbReference>
<dbReference type="NCBIfam" id="TIGR00157">
    <property type="entry name" value="ribosome small subunit-dependent GTPase A"/>
    <property type="match status" value="1"/>
</dbReference>
<reference evidence="13" key="2">
    <citation type="journal article" date="2021" name="PeerJ">
        <title>Extensive microbial diversity within the chicken gut microbiome revealed by metagenomics and culture.</title>
        <authorList>
            <person name="Gilroy R."/>
            <person name="Ravi A."/>
            <person name="Getino M."/>
            <person name="Pursley I."/>
            <person name="Horton D.L."/>
            <person name="Alikhan N.F."/>
            <person name="Baker D."/>
            <person name="Gharbi K."/>
            <person name="Hall N."/>
            <person name="Watson M."/>
            <person name="Adriaenssens E.M."/>
            <person name="Foster-Nyarko E."/>
            <person name="Jarju S."/>
            <person name="Secka A."/>
            <person name="Antonio M."/>
            <person name="Oren A."/>
            <person name="Chaudhuri R.R."/>
            <person name="La Ragione R."/>
            <person name="Hildebrand F."/>
            <person name="Pallen M.J."/>
        </authorList>
    </citation>
    <scope>NUCLEOTIDE SEQUENCE</scope>
    <source>
        <strain evidence="13">ChiSjej3B21-11622</strain>
    </source>
</reference>
<dbReference type="GO" id="GO:0042274">
    <property type="term" value="P:ribosomal small subunit biogenesis"/>
    <property type="evidence" value="ECO:0007669"/>
    <property type="project" value="UniProtKB-UniRule"/>
</dbReference>
<sequence>MEHTGKIIKGIAGFYYVHVEQEGVYECRAKGIFRKSGEKPLVGDNVRIEILSRDEMEGNLVEILPRKNVLIRPAVSNVDQALVIFAAAKPKPNFNLLDRFLVMMAWQDVDTVICFNKKDIASQEEETELRRIYSGAKSKVLFTSAREEEGIEEIREILKGKTTTVAGPSGVGKSSLINLLVPEAKMETGEISHKIDRGRHTTRHSELFYVEADTYIMDTPGFSSLILPDMEKEDLKDCFAEFKDYEDGCRFKGCMHLNEPDCAVKKAVEEGQISLRRYTSYQELFEELKNRRKY</sequence>
<gene>
    <name evidence="10 13" type="primary">rsgA</name>
    <name evidence="13" type="ORF">IAB26_13445</name>
</gene>
<dbReference type="Gene3D" id="2.40.50.140">
    <property type="entry name" value="Nucleic acid-binding proteins"/>
    <property type="match status" value="1"/>
</dbReference>
<dbReference type="AlphaFoldDB" id="A0A9D0ZWZ5"/>
<dbReference type="EC" id="3.6.1.-" evidence="10"/>
<dbReference type="PANTHER" id="PTHR32120">
    <property type="entry name" value="SMALL RIBOSOMAL SUBUNIT BIOGENESIS GTPASE RSGA"/>
    <property type="match status" value="1"/>
</dbReference>
<dbReference type="InterPro" id="IPR012340">
    <property type="entry name" value="NA-bd_OB-fold"/>
</dbReference>
<comment type="subunit">
    <text evidence="10">Monomer. Associates with 30S ribosomal subunit, binds 16S rRNA.</text>
</comment>
<evidence type="ECO:0000256" key="1">
    <source>
        <dbReference type="ARBA" id="ARBA00022490"/>
    </source>
</evidence>
<dbReference type="HAMAP" id="MF_01820">
    <property type="entry name" value="GTPase_RsgA"/>
    <property type="match status" value="1"/>
</dbReference>
<keyword evidence="2 10" id="KW-0690">Ribosome biogenesis</keyword>
<evidence type="ECO:0000256" key="6">
    <source>
        <dbReference type="ARBA" id="ARBA00022801"/>
    </source>
</evidence>
<dbReference type="SUPFAM" id="SSF52540">
    <property type="entry name" value="P-loop containing nucleoside triphosphate hydrolases"/>
    <property type="match status" value="1"/>
</dbReference>
<dbReference type="InterPro" id="IPR027417">
    <property type="entry name" value="P-loop_NTPase"/>
</dbReference>
<evidence type="ECO:0000256" key="7">
    <source>
        <dbReference type="ARBA" id="ARBA00022833"/>
    </source>
</evidence>
<dbReference type="EMBL" id="DVFT01000197">
    <property type="protein sequence ID" value="HIQ97547.1"/>
    <property type="molecule type" value="Genomic_DNA"/>
</dbReference>
<proteinExistence type="inferred from homology"/>
<feature type="domain" description="CP-type G" evidence="12">
    <location>
        <begin position="67"/>
        <end position="225"/>
    </location>
</feature>
<keyword evidence="8 10" id="KW-0694">RNA-binding</keyword>
<feature type="binding site" evidence="10">
    <location>
        <begin position="116"/>
        <end position="119"/>
    </location>
    <ligand>
        <name>GTP</name>
        <dbReference type="ChEBI" id="CHEBI:37565"/>
    </ligand>
</feature>
<dbReference type="InterPro" id="IPR031944">
    <property type="entry name" value="RsgA_N"/>
</dbReference>
<dbReference type="Pfam" id="PF03193">
    <property type="entry name" value="RsgA_GTPase"/>
    <property type="match status" value="1"/>
</dbReference>
<name>A0A9D0ZWZ5_9FIRM</name>
<dbReference type="PANTHER" id="PTHR32120:SF11">
    <property type="entry name" value="SMALL RIBOSOMAL SUBUNIT BIOGENESIS GTPASE RSGA 1, MITOCHONDRIAL-RELATED"/>
    <property type="match status" value="1"/>
</dbReference>
<dbReference type="GO" id="GO:0005737">
    <property type="term" value="C:cytoplasm"/>
    <property type="evidence" value="ECO:0007669"/>
    <property type="project" value="UniProtKB-SubCell"/>
</dbReference>
<evidence type="ECO:0000256" key="3">
    <source>
        <dbReference type="ARBA" id="ARBA00022723"/>
    </source>
</evidence>